<feature type="compositionally biased region" description="Polar residues" evidence="1">
    <location>
        <begin position="19"/>
        <end position="28"/>
    </location>
</feature>
<gene>
    <name evidence="3" type="ORF">I2456_25210</name>
    <name evidence="2" type="ORF">MKUB_36820</name>
</gene>
<evidence type="ECO:0008006" key="6">
    <source>
        <dbReference type="Google" id="ProtNLM"/>
    </source>
</evidence>
<reference evidence="3" key="3">
    <citation type="submission" date="2020-11" db="EMBL/GenBank/DDBJ databases">
        <title>Intraspecies plasmid and genomic variation of Mycobacterium kubicae revealed by the complete genome sequences of two clinical isolates.</title>
        <authorList>
            <person name="Hendrix J.R."/>
            <person name="Epperson L.E."/>
            <person name="Honda J.R."/>
            <person name="Strong M."/>
        </authorList>
    </citation>
    <scope>NUCLEOTIDE SEQUENCE</scope>
    <source>
        <strain evidence="3">JCM 13573</strain>
    </source>
</reference>
<dbReference type="AlphaFoldDB" id="A0AAX1JAL3"/>
<reference evidence="2 4" key="1">
    <citation type="journal article" date="2019" name="Emerg. Microbes Infect.">
        <title>Comprehensive subspecies identification of 175 nontuberculous mycobacteria species based on 7547 genomic profiles.</title>
        <authorList>
            <person name="Matsumoto Y."/>
            <person name="Kinjo T."/>
            <person name="Motooka D."/>
            <person name="Nabeya D."/>
            <person name="Jung N."/>
            <person name="Uechi K."/>
            <person name="Horii T."/>
            <person name="Iida T."/>
            <person name="Fujita J."/>
            <person name="Nakamura S."/>
        </authorList>
    </citation>
    <scope>NUCLEOTIDE SEQUENCE [LARGE SCALE GENOMIC DNA]</scope>
    <source>
        <strain evidence="2 4">JCM 13573</strain>
    </source>
</reference>
<evidence type="ECO:0000256" key="1">
    <source>
        <dbReference type="SAM" id="MobiDB-lite"/>
    </source>
</evidence>
<feature type="region of interest" description="Disordered" evidence="1">
    <location>
        <begin position="1"/>
        <end position="37"/>
    </location>
</feature>
<evidence type="ECO:0000313" key="4">
    <source>
        <dbReference type="Proteomes" id="UP000465306"/>
    </source>
</evidence>
<feature type="compositionally biased region" description="Basic and acidic residues" evidence="1">
    <location>
        <begin position="1"/>
        <end position="18"/>
    </location>
</feature>
<proteinExistence type="predicted"/>
<evidence type="ECO:0000313" key="3">
    <source>
        <dbReference type="EMBL" id="QPI37530.1"/>
    </source>
</evidence>
<sequence>MRAEEGDESVKDYAKEGEQTLNRINETQGQGGSFLSRIGRRVSGFFGSGSGSRGA</sequence>
<dbReference type="Proteomes" id="UP000663583">
    <property type="component" value="Chromosome"/>
</dbReference>
<dbReference type="Proteomes" id="UP000465306">
    <property type="component" value="Unassembled WGS sequence"/>
</dbReference>
<evidence type="ECO:0000313" key="5">
    <source>
        <dbReference type="Proteomes" id="UP000663583"/>
    </source>
</evidence>
<name>A0AAX1JAL3_9MYCO</name>
<protein>
    <recommendedName>
        <fullName evidence="6">CsbD family protein</fullName>
    </recommendedName>
</protein>
<keyword evidence="4" id="KW-1185">Reference proteome</keyword>
<evidence type="ECO:0000313" key="2">
    <source>
        <dbReference type="EMBL" id="GFG66192.1"/>
    </source>
</evidence>
<reference evidence="2" key="2">
    <citation type="submission" date="2020-02" db="EMBL/GenBank/DDBJ databases">
        <authorList>
            <person name="Matsumoto Y."/>
            <person name="Kinjo T."/>
            <person name="Motooka D."/>
            <person name="Nabeya D."/>
            <person name="Jung N."/>
            <person name="Uechi K."/>
            <person name="Horii T."/>
            <person name="Iida T."/>
            <person name="Fujita J."/>
            <person name="Nakamura S."/>
        </authorList>
    </citation>
    <scope>NUCLEOTIDE SEQUENCE</scope>
    <source>
        <strain evidence="2">JCM 13573</strain>
    </source>
</reference>
<dbReference type="RefSeq" id="WP_165605685.1">
    <property type="nucleotide sequence ID" value="NZ_BLKU01000005.1"/>
</dbReference>
<dbReference type="EMBL" id="BLKU01000005">
    <property type="protein sequence ID" value="GFG66192.1"/>
    <property type="molecule type" value="Genomic_DNA"/>
</dbReference>
<dbReference type="KEGG" id="mku:I2456_25210"/>
<accession>A0AAX1JAL3</accession>
<dbReference type="EMBL" id="CP065047">
    <property type="protein sequence ID" value="QPI37530.1"/>
    <property type="molecule type" value="Genomic_DNA"/>
</dbReference>
<organism evidence="3 5">
    <name type="scientific">Mycobacterium kubicae</name>
    <dbReference type="NCBI Taxonomy" id="120959"/>
    <lineage>
        <taxon>Bacteria</taxon>
        <taxon>Bacillati</taxon>
        <taxon>Actinomycetota</taxon>
        <taxon>Actinomycetes</taxon>
        <taxon>Mycobacteriales</taxon>
        <taxon>Mycobacteriaceae</taxon>
        <taxon>Mycobacterium</taxon>
        <taxon>Mycobacterium simiae complex</taxon>
    </lineage>
</organism>